<dbReference type="InterPro" id="IPR001128">
    <property type="entry name" value="Cyt_P450"/>
</dbReference>
<reference evidence="12" key="1">
    <citation type="submission" date="2013-01" db="EMBL/GenBank/DDBJ databases">
        <title>Draft Genome Sequence of a Mulberry Tree, Morus notabilis C.K. Schneid.</title>
        <authorList>
            <person name="He N."/>
            <person name="Zhao S."/>
        </authorList>
    </citation>
    <scope>NUCLEOTIDE SEQUENCE</scope>
</reference>
<keyword evidence="10" id="KW-0472">Membrane</keyword>
<feature type="binding site" description="axial binding residue" evidence="8">
    <location>
        <position position="472"/>
    </location>
    <ligand>
        <name>heme</name>
        <dbReference type="ChEBI" id="CHEBI:30413"/>
    </ligand>
    <ligandPart>
        <name>Fe</name>
        <dbReference type="ChEBI" id="CHEBI:18248"/>
    </ligandPart>
</feature>
<dbReference type="PRINTS" id="PR00463">
    <property type="entry name" value="EP450I"/>
</dbReference>
<feature type="transmembrane region" description="Helical" evidence="10">
    <location>
        <begin position="30"/>
        <end position="47"/>
    </location>
</feature>
<keyword evidence="10" id="KW-1133">Transmembrane helix</keyword>
<dbReference type="GO" id="GO:0016705">
    <property type="term" value="F:oxidoreductase activity, acting on paired donors, with incorporation or reduction of molecular oxygen"/>
    <property type="evidence" value="ECO:0007669"/>
    <property type="project" value="InterPro"/>
</dbReference>
<dbReference type="Pfam" id="PF00067">
    <property type="entry name" value="p450"/>
    <property type="match status" value="1"/>
</dbReference>
<evidence type="ECO:0000256" key="1">
    <source>
        <dbReference type="ARBA" id="ARBA00001971"/>
    </source>
</evidence>
<keyword evidence="6 8" id="KW-0408">Iron</keyword>
<keyword evidence="5 9" id="KW-0560">Oxidoreductase</keyword>
<comment type="cofactor">
    <cofactor evidence="1 8">
        <name>heme</name>
        <dbReference type="ChEBI" id="CHEBI:30413"/>
    </cofactor>
</comment>
<dbReference type="SUPFAM" id="SSF48264">
    <property type="entry name" value="Cytochrome P450"/>
    <property type="match status" value="1"/>
</dbReference>
<keyword evidence="4 8" id="KW-0479">Metal-binding</keyword>
<keyword evidence="12" id="KW-1185">Reference proteome</keyword>
<dbReference type="InterPro" id="IPR002401">
    <property type="entry name" value="Cyt_P450_E_grp-I"/>
</dbReference>
<evidence type="ECO:0000256" key="3">
    <source>
        <dbReference type="ARBA" id="ARBA00022617"/>
    </source>
</evidence>
<dbReference type="PRINTS" id="PR00385">
    <property type="entry name" value="P450"/>
</dbReference>
<dbReference type="EMBL" id="KE345922">
    <property type="protein sequence ID" value="EXC20879.1"/>
    <property type="molecule type" value="Genomic_DNA"/>
</dbReference>
<proteinExistence type="inferred from homology"/>
<evidence type="ECO:0000256" key="5">
    <source>
        <dbReference type="ARBA" id="ARBA00023002"/>
    </source>
</evidence>
<dbReference type="GO" id="GO:0006629">
    <property type="term" value="P:lipid metabolic process"/>
    <property type="evidence" value="ECO:0007669"/>
    <property type="project" value="UniProtKB-ARBA"/>
</dbReference>
<dbReference type="GO" id="GO:0005506">
    <property type="term" value="F:iron ion binding"/>
    <property type="evidence" value="ECO:0007669"/>
    <property type="project" value="InterPro"/>
</dbReference>
<evidence type="ECO:0000313" key="12">
    <source>
        <dbReference type="Proteomes" id="UP000030645"/>
    </source>
</evidence>
<protein>
    <submittedName>
        <fullName evidence="11">Cytochrome P450 704C1</fullName>
    </submittedName>
</protein>
<keyword evidence="7 9" id="KW-0503">Monooxygenase</keyword>
<dbReference type="Gene3D" id="1.10.630.10">
    <property type="entry name" value="Cytochrome P450"/>
    <property type="match status" value="1"/>
</dbReference>
<dbReference type="InterPro" id="IPR017972">
    <property type="entry name" value="Cyt_P450_CS"/>
</dbReference>
<dbReference type="KEGG" id="mnt:21396144"/>
<gene>
    <name evidence="11" type="ORF">L484_012955</name>
</gene>
<comment type="similarity">
    <text evidence="2 9">Belongs to the cytochrome P450 family.</text>
</comment>
<dbReference type="GO" id="GO:0020037">
    <property type="term" value="F:heme binding"/>
    <property type="evidence" value="ECO:0007669"/>
    <property type="project" value="InterPro"/>
</dbReference>
<dbReference type="STRING" id="981085.W9S1F2"/>
<accession>W9S1F2</accession>
<evidence type="ECO:0000256" key="2">
    <source>
        <dbReference type="ARBA" id="ARBA00010617"/>
    </source>
</evidence>
<dbReference type="CDD" id="cd11064">
    <property type="entry name" value="CYP86A"/>
    <property type="match status" value="1"/>
</dbReference>
<evidence type="ECO:0000313" key="11">
    <source>
        <dbReference type="EMBL" id="EXC20879.1"/>
    </source>
</evidence>
<dbReference type="eggNOG" id="KOG0157">
    <property type="taxonomic scope" value="Eukaryota"/>
</dbReference>
<evidence type="ECO:0000256" key="8">
    <source>
        <dbReference type="PIRSR" id="PIRSR602401-1"/>
    </source>
</evidence>
<dbReference type="PANTHER" id="PTHR24296">
    <property type="entry name" value="CYTOCHROME P450"/>
    <property type="match status" value="1"/>
</dbReference>
<name>W9S1F2_9ROSA</name>
<sequence length="526" mass="60621">MGALLLAFSMSFIFLGLFTATPFVLALLGVLVFLTVAILATFLYAYIRESLSTERRPPIAGLVLNHLVHFNKLFDYQTAVARKHRTYRMLTPSRSDIYTVDPTNIEHILKTNFLNYGKGDYNLAIMRDLFGDGIFAVDGEKWRHQRKLASYEFSTRVLRDFSTNVFRVNAAKLVSKISVSAVAGEVIDLQDMLMKSALDSIFKVAFGVDLNNLNGIDDFGKRFTKAFDDSNVIVFWRYVDFSWKIKRFLNIGLEASLKQNLKIIDGFIFELIRRKREQMRNGKLDSGKEDILSRFLMESTKDPENMTDQYLRDIILNFIIAGKDSSANTLTWFSYLVCKHPLVQERIAQEVREAAEAHEDSISPEEFSELITEEALNKMQYLHAAITETLRLYPAVPLDGKAPVEDDILPDGYKVKKGDEITYMAYAMGRMTNIWGDDAEEFRPERWLDDDGVFRSESPFKFTAFHAGPRICLGKEFAYRQMKILAALLLKFFKFKRVDERKEAKYRTMFTLQMDEGLHLYAFPRL</sequence>
<dbReference type="GO" id="GO:0004497">
    <property type="term" value="F:monooxygenase activity"/>
    <property type="evidence" value="ECO:0007669"/>
    <property type="project" value="UniProtKB-KW"/>
</dbReference>
<dbReference type="PROSITE" id="PS00086">
    <property type="entry name" value="CYTOCHROME_P450"/>
    <property type="match status" value="1"/>
</dbReference>
<evidence type="ECO:0000256" key="7">
    <source>
        <dbReference type="ARBA" id="ARBA00023033"/>
    </source>
</evidence>
<dbReference type="AlphaFoldDB" id="W9S1F2"/>
<evidence type="ECO:0000256" key="4">
    <source>
        <dbReference type="ARBA" id="ARBA00022723"/>
    </source>
</evidence>
<keyword evidence="3 8" id="KW-0349">Heme</keyword>
<dbReference type="InterPro" id="IPR036396">
    <property type="entry name" value="Cyt_P450_sf"/>
</dbReference>
<dbReference type="OrthoDB" id="1470350at2759"/>
<evidence type="ECO:0000256" key="9">
    <source>
        <dbReference type="RuleBase" id="RU000461"/>
    </source>
</evidence>
<evidence type="ECO:0000256" key="10">
    <source>
        <dbReference type="SAM" id="Phobius"/>
    </source>
</evidence>
<keyword evidence="10" id="KW-0812">Transmembrane</keyword>
<evidence type="ECO:0000256" key="6">
    <source>
        <dbReference type="ARBA" id="ARBA00023004"/>
    </source>
</evidence>
<organism evidence="11 12">
    <name type="scientific">Morus notabilis</name>
    <dbReference type="NCBI Taxonomy" id="981085"/>
    <lineage>
        <taxon>Eukaryota</taxon>
        <taxon>Viridiplantae</taxon>
        <taxon>Streptophyta</taxon>
        <taxon>Embryophyta</taxon>
        <taxon>Tracheophyta</taxon>
        <taxon>Spermatophyta</taxon>
        <taxon>Magnoliopsida</taxon>
        <taxon>eudicotyledons</taxon>
        <taxon>Gunneridae</taxon>
        <taxon>Pentapetalae</taxon>
        <taxon>rosids</taxon>
        <taxon>fabids</taxon>
        <taxon>Rosales</taxon>
        <taxon>Moraceae</taxon>
        <taxon>Moreae</taxon>
        <taxon>Morus</taxon>
    </lineage>
</organism>
<dbReference type="Proteomes" id="UP000030645">
    <property type="component" value="Unassembled WGS sequence"/>
</dbReference>